<dbReference type="PANTHER" id="PTHR11987:SF53">
    <property type="entry name" value="ALPHA-2,8-SIALYLTRANSFERASE 8F-LIKE"/>
    <property type="match status" value="1"/>
</dbReference>
<dbReference type="GO" id="GO:0009311">
    <property type="term" value="P:oligosaccharide metabolic process"/>
    <property type="evidence" value="ECO:0007669"/>
    <property type="project" value="TreeGrafter"/>
</dbReference>
<dbReference type="OrthoDB" id="10324861at2759"/>
<gene>
    <name evidence="13" type="primary">ST8SIA1</name>
    <name evidence="13" type="ORF">BLAG_LOCUS22227</name>
</gene>
<evidence type="ECO:0000256" key="2">
    <source>
        <dbReference type="ARBA" id="ARBA00006003"/>
    </source>
</evidence>
<dbReference type="GO" id="GO:0000139">
    <property type="term" value="C:Golgi membrane"/>
    <property type="evidence" value="ECO:0007669"/>
    <property type="project" value="UniProtKB-SubCell"/>
</dbReference>
<accession>A0A8K0F049</accession>
<reference evidence="13" key="1">
    <citation type="submission" date="2022-01" db="EMBL/GenBank/DDBJ databases">
        <authorList>
            <person name="Braso-Vives M."/>
        </authorList>
    </citation>
    <scope>NUCLEOTIDE SEQUENCE</scope>
</reference>
<evidence type="ECO:0000256" key="12">
    <source>
        <dbReference type="SAM" id="Phobius"/>
    </source>
</evidence>
<comment type="subcellular location">
    <subcellularLocation>
        <location evidence="1">Golgi apparatus membrane</location>
        <topology evidence="1">Single-pass type II membrane protein</topology>
    </subcellularLocation>
</comment>
<comment type="similarity">
    <text evidence="2">Belongs to the glycosyltransferase 29 family.</text>
</comment>
<feature type="transmembrane region" description="Helical" evidence="12">
    <location>
        <begin position="34"/>
        <end position="55"/>
    </location>
</feature>
<keyword evidence="10" id="KW-0325">Glycoprotein</keyword>
<name>A0A8K0F049_BRALA</name>
<dbReference type="GO" id="GO:0003828">
    <property type="term" value="F:alpha-N-acetylneuraminate alpha-2,8-sialyltransferase activity"/>
    <property type="evidence" value="ECO:0007669"/>
    <property type="project" value="TreeGrafter"/>
</dbReference>
<dbReference type="Gene3D" id="3.90.1480.20">
    <property type="entry name" value="Glycosyl transferase family 29"/>
    <property type="match status" value="1"/>
</dbReference>
<evidence type="ECO:0000256" key="6">
    <source>
        <dbReference type="ARBA" id="ARBA00022968"/>
    </source>
</evidence>
<keyword evidence="9 12" id="KW-0472">Membrane</keyword>
<evidence type="ECO:0000256" key="8">
    <source>
        <dbReference type="ARBA" id="ARBA00023034"/>
    </source>
</evidence>
<feature type="region of interest" description="Disordered" evidence="11">
    <location>
        <begin position="74"/>
        <end position="96"/>
    </location>
</feature>
<keyword evidence="14" id="KW-1185">Reference proteome</keyword>
<evidence type="ECO:0000256" key="9">
    <source>
        <dbReference type="ARBA" id="ARBA00023136"/>
    </source>
</evidence>
<dbReference type="PANTHER" id="PTHR11987">
    <property type="entry name" value="ALPHA-2,8-SIALYLTRANSFERASE"/>
    <property type="match status" value="1"/>
</dbReference>
<dbReference type="InterPro" id="IPR050943">
    <property type="entry name" value="Glycosyltr_29_Sialyltrsf"/>
</dbReference>
<keyword evidence="4" id="KW-0808">Transferase</keyword>
<keyword evidence="5 12" id="KW-0812">Transmembrane</keyword>
<dbReference type="Proteomes" id="UP000838412">
    <property type="component" value="Chromosome 7"/>
</dbReference>
<keyword evidence="3" id="KW-0328">Glycosyltransferase</keyword>
<evidence type="ECO:0000256" key="10">
    <source>
        <dbReference type="ARBA" id="ARBA00023180"/>
    </source>
</evidence>
<dbReference type="Pfam" id="PF00777">
    <property type="entry name" value="Glyco_transf_29"/>
    <property type="match status" value="1"/>
</dbReference>
<evidence type="ECO:0000256" key="4">
    <source>
        <dbReference type="ARBA" id="ARBA00022679"/>
    </source>
</evidence>
<dbReference type="AlphaFoldDB" id="A0A8K0F049"/>
<dbReference type="InterPro" id="IPR038578">
    <property type="entry name" value="GT29-like_sf"/>
</dbReference>
<sequence>MHSRHTLTPDTLTRRARGIKGTFSAHRMAEQRNWLLGVVLIVYTLVAMVIVSTFLSDREYIPVEAGRMRVDGLPPSMSPSIASPGEKRTSNPALPTKRNYARSNLITAKVPLLRIDPSRSNQTHAPLHSVKIDHSRQNHTSAPFRLVQMDHSRKNHTSTPLPAITVDPSRRKELAGNKEWKQLQEFPREKLPWVYNKTAADVFRKELQECCGEDFIVTKKNHPVNTTIQYDAESKSRLNVSEAIARRFPDENPMKKTYAQCSMVGSSGILSGSGCGQTIDSADFVIRCNLAPVAGQYKADVGMRTHLITMNPSMVRNRNKTMKEWFVRDLSEYGNTHVWMTPFSYKFGTGPSYKVQDVMKELKVKQEMVFANPNFTGPANIFWKRKGVRSFRASTGLFLVTAALRICERVHLYGFWPWHFDRLGRNLTHHYFDNPKTGWAHNFPHEFRQYQRLHNMGVLHLNTGSCT</sequence>
<dbReference type="InterPro" id="IPR001675">
    <property type="entry name" value="Glyco_trans_29"/>
</dbReference>
<evidence type="ECO:0000256" key="7">
    <source>
        <dbReference type="ARBA" id="ARBA00022989"/>
    </source>
</evidence>
<keyword evidence="8" id="KW-0333">Golgi apparatus</keyword>
<evidence type="ECO:0000256" key="5">
    <source>
        <dbReference type="ARBA" id="ARBA00022692"/>
    </source>
</evidence>
<keyword evidence="7 12" id="KW-1133">Transmembrane helix</keyword>
<evidence type="ECO:0000313" key="14">
    <source>
        <dbReference type="Proteomes" id="UP000838412"/>
    </source>
</evidence>
<dbReference type="EMBL" id="OV696692">
    <property type="protein sequence ID" value="CAH1269644.1"/>
    <property type="molecule type" value="Genomic_DNA"/>
</dbReference>
<evidence type="ECO:0000256" key="11">
    <source>
        <dbReference type="SAM" id="MobiDB-lite"/>
    </source>
</evidence>
<evidence type="ECO:0000256" key="3">
    <source>
        <dbReference type="ARBA" id="ARBA00022676"/>
    </source>
</evidence>
<evidence type="ECO:0000256" key="1">
    <source>
        <dbReference type="ARBA" id="ARBA00004323"/>
    </source>
</evidence>
<protein>
    <submittedName>
        <fullName evidence="13">ST8SIA1 protein</fullName>
    </submittedName>
</protein>
<organism evidence="13 14">
    <name type="scientific">Branchiostoma lanceolatum</name>
    <name type="common">Common lancelet</name>
    <name type="synonym">Amphioxus lanceolatum</name>
    <dbReference type="NCBI Taxonomy" id="7740"/>
    <lineage>
        <taxon>Eukaryota</taxon>
        <taxon>Metazoa</taxon>
        <taxon>Chordata</taxon>
        <taxon>Cephalochordata</taxon>
        <taxon>Leptocardii</taxon>
        <taxon>Amphioxiformes</taxon>
        <taxon>Branchiostomatidae</taxon>
        <taxon>Branchiostoma</taxon>
    </lineage>
</organism>
<evidence type="ECO:0000313" key="13">
    <source>
        <dbReference type="EMBL" id="CAH1269644.1"/>
    </source>
</evidence>
<keyword evidence="6" id="KW-0735">Signal-anchor</keyword>
<dbReference type="GO" id="GO:0006491">
    <property type="term" value="P:N-glycan processing"/>
    <property type="evidence" value="ECO:0007669"/>
    <property type="project" value="TreeGrafter"/>
</dbReference>
<proteinExistence type="inferred from homology"/>